<proteinExistence type="predicted"/>
<dbReference type="RefSeq" id="WP_162424630.1">
    <property type="nucleotide sequence ID" value="NZ_WVIE01000024.1"/>
</dbReference>
<accession>A0A8J7Z4D4</accession>
<name>A0A8J7Z4D4_9CYAN</name>
<dbReference type="Proteomes" id="UP000646053">
    <property type="component" value="Unassembled WGS sequence"/>
</dbReference>
<dbReference type="SUPFAM" id="SSF46689">
    <property type="entry name" value="Homeodomain-like"/>
    <property type="match status" value="1"/>
</dbReference>
<reference evidence="1" key="1">
    <citation type="submission" date="2019-12" db="EMBL/GenBank/DDBJ databases">
        <title>High-Quality draft genome sequences of three cyanobacteria isolated from the limestone walls of the Old Cathedral of Coimbra.</title>
        <authorList>
            <person name="Tiago I."/>
            <person name="Soares F."/>
            <person name="Portugal A."/>
        </authorList>
    </citation>
    <scope>NUCLEOTIDE SEQUENCE</scope>
    <source>
        <strain evidence="1">A</strain>
    </source>
</reference>
<dbReference type="AlphaFoldDB" id="A0A8J7Z4D4"/>
<gene>
    <name evidence="1" type="ORF">GS601_17735</name>
</gene>
<dbReference type="InterPro" id="IPR007367">
    <property type="entry name" value="DUF433"/>
</dbReference>
<dbReference type="PANTHER" id="PTHR34849:SF1">
    <property type="entry name" value="SLR0770 PROTEIN"/>
    <property type="match status" value="1"/>
</dbReference>
<dbReference type="Pfam" id="PF04255">
    <property type="entry name" value="DUF433"/>
    <property type="match status" value="1"/>
</dbReference>
<dbReference type="Gene3D" id="1.10.10.10">
    <property type="entry name" value="Winged helix-like DNA-binding domain superfamily/Winged helix DNA-binding domain"/>
    <property type="match status" value="1"/>
</dbReference>
<sequence>MPALSNIGILIDSDPRVHGGQPLIAGTGVTVRRIAIWHQQGFTPSEIAEQIGHLTLAQVYAALTYYHANQAEIDADIAVEVAEYDRLDALHNLSKQH</sequence>
<dbReference type="PANTHER" id="PTHR34849">
    <property type="entry name" value="SSL5025 PROTEIN"/>
    <property type="match status" value="1"/>
</dbReference>
<dbReference type="InterPro" id="IPR036388">
    <property type="entry name" value="WH-like_DNA-bd_sf"/>
</dbReference>
<protein>
    <submittedName>
        <fullName evidence="1">DUF433 domain-containing protein</fullName>
    </submittedName>
</protein>
<evidence type="ECO:0000313" key="2">
    <source>
        <dbReference type="Proteomes" id="UP000646053"/>
    </source>
</evidence>
<keyword evidence="2" id="KW-1185">Reference proteome</keyword>
<dbReference type="EMBL" id="WVIE01000024">
    <property type="protein sequence ID" value="NDJ19105.1"/>
    <property type="molecule type" value="Genomic_DNA"/>
</dbReference>
<dbReference type="InterPro" id="IPR009057">
    <property type="entry name" value="Homeodomain-like_sf"/>
</dbReference>
<evidence type="ECO:0000313" key="1">
    <source>
        <dbReference type="EMBL" id="NDJ19105.1"/>
    </source>
</evidence>
<comment type="caution">
    <text evidence="1">The sequence shown here is derived from an EMBL/GenBank/DDBJ whole genome shotgun (WGS) entry which is preliminary data.</text>
</comment>
<organism evidence="1 2">
    <name type="scientific">Myxacorys almedinensis A</name>
    <dbReference type="NCBI Taxonomy" id="2690445"/>
    <lineage>
        <taxon>Bacteria</taxon>
        <taxon>Bacillati</taxon>
        <taxon>Cyanobacteriota</taxon>
        <taxon>Cyanophyceae</taxon>
        <taxon>Leptolyngbyales</taxon>
        <taxon>Leptolyngbyaceae</taxon>
        <taxon>Myxacorys</taxon>
        <taxon>Myxacorys almedinensis</taxon>
    </lineage>
</organism>